<sequence>MGGSLDIIIANKGPDDTINVRYKPDEPIFFLLKRIHARLGTNETSIERQDLFLNGMELKDHNQTMDNYRIFGNTLTYRAIPIPVQAEGEIALYVKTLSDKVITLFCSLDATIDHVNQLMQEREGTPPHQQLLIFAGKPLEGGRTLYDYNIQHKSLVHMVPRLRGGGTLPGIVFADVSDASGVIKVRFSRNAPPGRISCRGTNVECKCECTSSHRVICQKSFGTLELSRATFICPNCNRSDSITPVTVGFIQCKYRFHGIKLSGEQYTSDWREVTQDDCYQLFKPDKQIHWRRLVIESAGLQEYDECSICLEQLRMFDTLGCGHRFHAECIEQWDGSCPNCRYNRHLVSGHEVEAVVR</sequence>
<dbReference type="GO" id="GO:0008270">
    <property type="term" value="F:zinc ion binding"/>
    <property type="evidence" value="ECO:0007669"/>
    <property type="project" value="UniProtKB-KW"/>
</dbReference>
<proteinExistence type="predicted"/>
<dbReference type="SMART" id="SM00213">
    <property type="entry name" value="UBQ"/>
    <property type="match status" value="2"/>
</dbReference>
<dbReference type="Pfam" id="PF13639">
    <property type="entry name" value="zf-RING_2"/>
    <property type="match status" value="1"/>
</dbReference>
<dbReference type="InterPro" id="IPR029071">
    <property type="entry name" value="Ubiquitin-like_domsf"/>
</dbReference>
<dbReference type="Gene3D" id="3.30.40.10">
    <property type="entry name" value="Zinc/RING finger domain, C3HC4 (zinc finger)"/>
    <property type="match status" value="1"/>
</dbReference>
<accession>A0A197JFU7</accession>
<dbReference type="InterPro" id="IPR013083">
    <property type="entry name" value="Znf_RING/FYVE/PHD"/>
</dbReference>
<keyword evidence="1" id="KW-0479">Metal-binding</keyword>
<evidence type="ECO:0000259" key="2">
    <source>
        <dbReference type="PROSITE" id="PS50053"/>
    </source>
</evidence>
<dbReference type="InterPro" id="IPR001841">
    <property type="entry name" value="Znf_RING"/>
</dbReference>
<dbReference type="InterPro" id="IPR019956">
    <property type="entry name" value="Ubiquitin_dom"/>
</dbReference>
<dbReference type="SUPFAM" id="SSF54236">
    <property type="entry name" value="Ubiquitin-like"/>
    <property type="match status" value="2"/>
</dbReference>
<keyword evidence="1" id="KW-0863">Zinc-finger</keyword>
<dbReference type="OrthoDB" id="428577at2759"/>
<feature type="domain" description="Ubiquitin-like" evidence="2">
    <location>
        <begin position="5"/>
        <end position="70"/>
    </location>
</feature>
<reference evidence="4 5" key="1">
    <citation type="submission" date="2016-05" db="EMBL/GenBank/DDBJ databases">
        <title>Genome sequencing reveals origins of a unique bacterial endosymbiosis in the earliest lineages of terrestrial Fungi.</title>
        <authorList>
            <consortium name="DOE Joint Genome Institute"/>
            <person name="Uehling J."/>
            <person name="Gryganskyi A."/>
            <person name="Hameed K."/>
            <person name="Tschaplinski T."/>
            <person name="Misztal P."/>
            <person name="Wu S."/>
            <person name="Desiro A."/>
            <person name="Vande Pol N."/>
            <person name="Du Z.-Y."/>
            <person name="Zienkiewicz A."/>
            <person name="Zienkiewicz K."/>
            <person name="Morin E."/>
            <person name="Tisserant E."/>
            <person name="Splivallo R."/>
            <person name="Hainaut M."/>
            <person name="Henrissat B."/>
            <person name="Ohm R."/>
            <person name="Kuo A."/>
            <person name="Yan J."/>
            <person name="Lipzen A."/>
            <person name="Nolan M."/>
            <person name="Labutti K."/>
            <person name="Barry K."/>
            <person name="Goldstein A."/>
            <person name="Labbe J."/>
            <person name="Schadt C."/>
            <person name="Tuskan G."/>
            <person name="Grigoriev I."/>
            <person name="Martin F."/>
            <person name="Vilgalys R."/>
            <person name="Bonito G."/>
        </authorList>
    </citation>
    <scope>NUCLEOTIDE SEQUENCE [LARGE SCALE GENOMIC DNA]</scope>
    <source>
        <strain evidence="4 5">AG-77</strain>
    </source>
</reference>
<dbReference type="Gene3D" id="3.10.20.90">
    <property type="entry name" value="Phosphatidylinositol 3-kinase Catalytic Subunit, Chain A, domain 1"/>
    <property type="match status" value="1"/>
</dbReference>
<dbReference type="Proteomes" id="UP000078512">
    <property type="component" value="Unassembled WGS sequence"/>
</dbReference>
<dbReference type="SUPFAM" id="SSF57850">
    <property type="entry name" value="RING/U-box"/>
    <property type="match status" value="1"/>
</dbReference>
<keyword evidence="1" id="KW-0862">Zinc</keyword>
<keyword evidence="5" id="KW-1185">Reference proteome</keyword>
<gene>
    <name evidence="4" type="ORF">K457DRAFT_142227</name>
</gene>
<dbReference type="PROSITE" id="PS50089">
    <property type="entry name" value="ZF_RING_2"/>
    <property type="match status" value="1"/>
</dbReference>
<evidence type="ECO:0000313" key="4">
    <source>
        <dbReference type="EMBL" id="OAQ24047.1"/>
    </source>
</evidence>
<dbReference type="CDD" id="cd17039">
    <property type="entry name" value="Ubl_ubiquitin_like"/>
    <property type="match status" value="1"/>
</dbReference>
<evidence type="ECO:0008006" key="6">
    <source>
        <dbReference type="Google" id="ProtNLM"/>
    </source>
</evidence>
<feature type="domain" description="Ubiquitin-like" evidence="2">
    <location>
        <begin position="90"/>
        <end position="165"/>
    </location>
</feature>
<protein>
    <recommendedName>
        <fullName evidence="6">Ubiquitin-domain-containing protein</fullName>
    </recommendedName>
</protein>
<organism evidence="4 5">
    <name type="scientific">Linnemannia elongata AG-77</name>
    <dbReference type="NCBI Taxonomy" id="1314771"/>
    <lineage>
        <taxon>Eukaryota</taxon>
        <taxon>Fungi</taxon>
        <taxon>Fungi incertae sedis</taxon>
        <taxon>Mucoromycota</taxon>
        <taxon>Mortierellomycotina</taxon>
        <taxon>Mortierellomycetes</taxon>
        <taxon>Mortierellales</taxon>
        <taxon>Mortierellaceae</taxon>
        <taxon>Linnemannia</taxon>
    </lineage>
</organism>
<dbReference type="AlphaFoldDB" id="A0A197JFU7"/>
<evidence type="ECO:0000256" key="1">
    <source>
        <dbReference type="PROSITE-ProRule" id="PRU00175"/>
    </source>
</evidence>
<dbReference type="InterPro" id="IPR000626">
    <property type="entry name" value="Ubiquitin-like_dom"/>
</dbReference>
<feature type="domain" description="RING-type" evidence="3">
    <location>
        <begin position="306"/>
        <end position="341"/>
    </location>
</feature>
<evidence type="ECO:0000259" key="3">
    <source>
        <dbReference type="PROSITE" id="PS50089"/>
    </source>
</evidence>
<dbReference type="InterPro" id="IPR050158">
    <property type="entry name" value="Ubiquitin_ubiquitin-like"/>
</dbReference>
<name>A0A197JFU7_9FUNG</name>
<dbReference type="Pfam" id="PF00240">
    <property type="entry name" value="ubiquitin"/>
    <property type="match status" value="1"/>
</dbReference>
<dbReference type="PRINTS" id="PR00348">
    <property type="entry name" value="UBIQUITIN"/>
</dbReference>
<dbReference type="SMART" id="SM00184">
    <property type="entry name" value="RING"/>
    <property type="match status" value="1"/>
</dbReference>
<dbReference type="PANTHER" id="PTHR10666">
    <property type="entry name" value="UBIQUITIN"/>
    <property type="match status" value="1"/>
</dbReference>
<dbReference type="EMBL" id="KV442102">
    <property type="protein sequence ID" value="OAQ24047.1"/>
    <property type="molecule type" value="Genomic_DNA"/>
</dbReference>
<dbReference type="STRING" id="1314771.A0A197JFU7"/>
<evidence type="ECO:0000313" key="5">
    <source>
        <dbReference type="Proteomes" id="UP000078512"/>
    </source>
</evidence>
<dbReference type="PROSITE" id="PS50053">
    <property type="entry name" value="UBIQUITIN_2"/>
    <property type="match status" value="2"/>
</dbReference>